<keyword evidence="2" id="KW-1185">Reference proteome</keyword>
<evidence type="ECO:0000313" key="3">
    <source>
        <dbReference type="WBParaSite" id="Gr19_v10_g16236.t1"/>
    </source>
</evidence>
<feature type="region of interest" description="Disordered" evidence="1">
    <location>
        <begin position="183"/>
        <end position="207"/>
    </location>
</feature>
<accession>A0A914HCF9</accession>
<evidence type="ECO:0000256" key="1">
    <source>
        <dbReference type="SAM" id="MobiDB-lite"/>
    </source>
</evidence>
<organism evidence="2 3">
    <name type="scientific">Globodera rostochiensis</name>
    <name type="common">Golden nematode worm</name>
    <name type="synonym">Heterodera rostochiensis</name>
    <dbReference type="NCBI Taxonomy" id="31243"/>
    <lineage>
        <taxon>Eukaryota</taxon>
        <taxon>Metazoa</taxon>
        <taxon>Ecdysozoa</taxon>
        <taxon>Nematoda</taxon>
        <taxon>Chromadorea</taxon>
        <taxon>Rhabditida</taxon>
        <taxon>Tylenchina</taxon>
        <taxon>Tylenchomorpha</taxon>
        <taxon>Tylenchoidea</taxon>
        <taxon>Heteroderidae</taxon>
        <taxon>Heteroderinae</taxon>
        <taxon>Globodera</taxon>
    </lineage>
</organism>
<name>A0A914HCF9_GLORO</name>
<dbReference type="Proteomes" id="UP000887572">
    <property type="component" value="Unplaced"/>
</dbReference>
<reference evidence="3" key="1">
    <citation type="submission" date="2022-11" db="UniProtKB">
        <authorList>
            <consortium name="WormBaseParasite"/>
        </authorList>
    </citation>
    <scope>IDENTIFICATION</scope>
</reference>
<dbReference type="AlphaFoldDB" id="A0A914HCF9"/>
<proteinExistence type="predicted"/>
<dbReference type="WBParaSite" id="Gr19_v10_g16236.t1">
    <property type="protein sequence ID" value="Gr19_v10_g16236.t1"/>
    <property type="gene ID" value="Gr19_v10_g16236"/>
</dbReference>
<evidence type="ECO:0000313" key="2">
    <source>
        <dbReference type="Proteomes" id="UP000887572"/>
    </source>
</evidence>
<feature type="compositionally biased region" description="Polar residues" evidence="1">
    <location>
        <begin position="183"/>
        <end position="196"/>
    </location>
</feature>
<sequence length="362" mass="41262">MAKFPSLWYFDVGGTAPEGRRQETTDRKIDVGKLSKMQFLKNPALKNNSYCAGSHFDQKATRRNNLMATEGHGPVNRMAKSTKMQTYLNICVILITFLKTLNAHPKGKNVITDDQTPDESDWSKRSDNSKIIHAAFPEIPKKAEDFLETFSEDGEERIKIKWDKYDEEIASVNNQEHGRSILSASSSYGVSGTASESADDQMENEKTLDERKVHRNYIEIDRNMYQCEDFYASLWEDNDELDNYSKIAQIGNSSNEITTNNEEEPDVHSKRSETSMIVRQTKIFELMENFTHQKNFLKVWRTRELQQLIAKALTMRKLLAKKMLRSRQPKIAANNSPKQYGAACAKALESSEPPARAAVVCA</sequence>
<protein>
    <submittedName>
        <fullName evidence="3">Uncharacterized protein</fullName>
    </submittedName>
</protein>